<dbReference type="InterPro" id="IPR004101">
    <property type="entry name" value="Mur_ligase_C"/>
</dbReference>
<dbReference type="InterPro" id="IPR000713">
    <property type="entry name" value="Mur_ligase_N"/>
</dbReference>
<keyword evidence="11 14" id="KW-0131">Cell cycle</keyword>
<dbReference type="GO" id="GO:0005737">
    <property type="term" value="C:cytoplasm"/>
    <property type="evidence" value="ECO:0007669"/>
    <property type="project" value="UniProtKB-SubCell"/>
</dbReference>
<dbReference type="AlphaFoldDB" id="A0A2K2FB70"/>
<organism evidence="18 19">
    <name type="scientific">Clostridium thermosuccinogenes</name>
    <dbReference type="NCBI Taxonomy" id="84032"/>
    <lineage>
        <taxon>Bacteria</taxon>
        <taxon>Bacillati</taxon>
        <taxon>Bacillota</taxon>
        <taxon>Clostridia</taxon>
        <taxon>Eubacteriales</taxon>
        <taxon>Clostridiaceae</taxon>
        <taxon>Clostridium</taxon>
    </lineage>
</organism>
<feature type="binding site" evidence="14">
    <location>
        <begin position="120"/>
        <end position="126"/>
    </location>
    <ligand>
        <name>ATP</name>
        <dbReference type="ChEBI" id="CHEBI:30616"/>
    </ligand>
</feature>
<keyword evidence="4 14" id="KW-0963">Cytoplasm</keyword>
<evidence type="ECO:0000256" key="7">
    <source>
        <dbReference type="ARBA" id="ARBA00022741"/>
    </source>
</evidence>
<evidence type="ECO:0000259" key="17">
    <source>
        <dbReference type="Pfam" id="PF08245"/>
    </source>
</evidence>
<dbReference type="GO" id="GO:0008360">
    <property type="term" value="P:regulation of cell shape"/>
    <property type="evidence" value="ECO:0007669"/>
    <property type="project" value="UniProtKB-KW"/>
</dbReference>
<evidence type="ECO:0000256" key="1">
    <source>
        <dbReference type="ARBA" id="ARBA00004496"/>
    </source>
</evidence>
<keyword evidence="12 14" id="KW-0961">Cell wall biogenesis/degradation</keyword>
<evidence type="ECO:0000256" key="6">
    <source>
        <dbReference type="ARBA" id="ARBA00022618"/>
    </source>
</evidence>
<comment type="function">
    <text evidence="14">Cell wall formation.</text>
</comment>
<dbReference type="RefSeq" id="WP_103082135.1">
    <property type="nucleotide sequence ID" value="NZ_CP021850.1"/>
</dbReference>
<evidence type="ECO:0000259" key="16">
    <source>
        <dbReference type="Pfam" id="PF02875"/>
    </source>
</evidence>
<comment type="caution">
    <text evidence="18">The sequence shown here is derived from an EMBL/GenBank/DDBJ whole genome shotgun (WGS) entry which is preliminary data.</text>
</comment>
<dbReference type="EMBL" id="NIOJ01000035">
    <property type="protein sequence ID" value="PNT97593.1"/>
    <property type="molecule type" value="Genomic_DNA"/>
</dbReference>
<dbReference type="InterPro" id="IPR050061">
    <property type="entry name" value="MurCDEF_pg_biosynth"/>
</dbReference>
<dbReference type="Gene3D" id="3.40.1190.10">
    <property type="entry name" value="Mur-like, catalytic domain"/>
    <property type="match status" value="1"/>
</dbReference>
<proteinExistence type="inferred from homology"/>
<dbReference type="EC" id="6.3.2.8" evidence="3 14"/>
<dbReference type="Gene3D" id="3.40.50.720">
    <property type="entry name" value="NAD(P)-binding Rossmann-like Domain"/>
    <property type="match status" value="1"/>
</dbReference>
<dbReference type="InterPro" id="IPR036565">
    <property type="entry name" value="Mur-like_cat_sf"/>
</dbReference>
<keyword evidence="10 14" id="KW-0573">Peptidoglycan synthesis</keyword>
<accession>A0A2K2FB70</accession>
<evidence type="ECO:0000256" key="2">
    <source>
        <dbReference type="ARBA" id="ARBA00004752"/>
    </source>
</evidence>
<keyword evidence="7 14" id="KW-0547">Nucleotide-binding</keyword>
<dbReference type="PANTHER" id="PTHR43445">
    <property type="entry name" value="UDP-N-ACETYLMURAMATE--L-ALANINE LIGASE-RELATED"/>
    <property type="match status" value="1"/>
</dbReference>
<evidence type="ECO:0000313" key="18">
    <source>
        <dbReference type="EMBL" id="PNT97593.1"/>
    </source>
</evidence>
<comment type="similarity">
    <text evidence="14">Belongs to the MurCDEF family.</text>
</comment>
<name>A0A2K2FB70_9CLOT</name>
<evidence type="ECO:0000256" key="9">
    <source>
        <dbReference type="ARBA" id="ARBA00022960"/>
    </source>
</evidence>
<dbReference type="Gene3D" id="3.90.190.20">
    <property type="entry name" value="Mur ligase, C-terminal domain"/>
    <property type="match status" value="1"/>
</dbReference>
<dbReference type="KEGG" id="cthd:CDO33_00245"/>
<comment type="pathway">
    <text evidence="2 14">Cell wall biogenesis; peptidoglycan biosynthesis.</text>
</comment>
<keyword evidence="5 14" id="KW-0436">Ligase</keyword>
<gene>
    <name evidence="14" type="primary">murC</name>
    <name evidence="18" type="ORF">CDQ84_12860</name>
</gene>
<dbReference type="HAMAP" id="MF_00046">
    <property type="entry name" value="MurC"/>
    <property type="match status" value="1"/>
</dbReference>
<keyword evidence="6 14" id="KW-0132">Cell division</keyword>
<comment type="subcellular location">
    <subcellularLocation>
        <location evidence="1 14">Cytoplasm</location>
    </subcellularLocation>
</comment>
<dbReference type="InterPro" id="IPR005758">
    <property type="entry name" value="UDP-N-AcMur_Ala_ligase_MurC"/>
</dbReference>
<evidence type="ECO:0000313" key="19">
    <source>
        <dbReference type="Proteomes" id="UP000236151"/>
    </source>
</evidence>
<dbReference type="InterPro" id="IPR013221">
    <property type="entry name" value="Mur_ligase_cen"/>
</dbReference>
<evidence type="ECO:0000256" key="3">
    <source>
        <dbReference type="ARBA" id="ARBA00012211"/>
    </source>
</evidence>
<evidence type="ECO:0000256" key="8">
    <source>
        <dbReference type="ARBA" id="ARBA00022840"/>
    </source>
</evidence>
<evidence type="ECO:0000259" key="15">
    <source>
        <dbReference type="Pfam" id="PF01225"/>
    </source>
</evidence>
<dbReference type="SUPFAM" id="SSF53623">
    <property type="entry name" value="MurD-like peptide ligases, catalytic domain"/>
    <property type="match status" value="1"/>
</dbReference>
<protein>
    <recommendedName>
        <fullName evidence="3 14">UDP-N-acetylmuramate--L-alanine ligase</fullName>
        <ecNumber evidence="3 14">6.3.2.8</ecNumber>
    </recommendedName>
    <alternativeName>
        <fullName evidence="14">UDP-N-acetylmuramoyl-L-alanine synthetase</fullName>
    </alternativeName>
</protein>
<dbReference type="InterPro" id="IPR036615">
    <property type="entry name" value="Mur_ligase_C_dom_sf"/>
</dbReference>
<dbReference type="UniPathway" id="UPA00219"/>
<dbReference type="GO" id="GO:0071555">
    <property type="term" value="P:cell wall organization"/>
    <property type="evidence" value="ECO:0007669"/>
    <property type="project" value="UniProtKB-KW"/>
</dbReference>
<dbReference type="SUPFAM" id="SSF51984">
    <property type="entry name" value="MurCD N-terminal domain"/>
    <property type="match status" value="1"/>
</dbReference>
<evidence type="ECO:0000256" key="12">
    <source>
        <dbReference type="ARBA" id="ARBA00023316"/>
    </source>
</evidence>
<evidence type="ECO:0000256" key="5">
    <source>
        <dbReference type="ARBA" id="ARBA00022598"/>
    </source>
</evidence>
<evidence type="ECO:0000256" key="4">
    <source>
        <dbReference type="ARBA" id="ARBA00022490"/>
    </source>
</evidence>
<evidence type="ECO:0000256" key="10">
    <source>
        <dbReference type="ARBA" id="ARBA00022984"/>
    </source>
</evidence>
<dbReference type="NCBIfam" id="TIGR01082">
    <property type="entry name" value="murC"/>
    <property type="match status" value="1"/>
</dbReference>
<sequence>MKRLTLLDSQNIEHIHFIGIGGSSMSGLAEILLDLGYKVSGSDKKVSYITDKLKKMGAKIYPYHSEENVTGADMVVYTVAVKEDNPELVKARNMGIPVIDRAALLGEIMKSYPYSIAISGTHGKTTTTSMITTIMMKAGKDPSVNIGGELESIGGNTRLGGDEYFIAEACEYYESFLKFHPFLAVVLNIELDHVDYFKDIEHIKSAFLKFMCSVPENGYVVACVDDENIRTLMDKVTRNKVTYGVGSKDATWSAKDIKFDDRGCASYTLLHDGEEIDEIKLSVPGLHNVSNSLAAIASCYSLGLSIPSIKEGLAAFRGTHRRFETKGFVNGIRVIDDYAHHPSEIRATLKAAKAVKASKIWCVFQPHTYTRTQTLMDDFSTAFTYADSVIIADIYAAREADNGTVHASMLADRIRNNGQDAIYLGSFDTIVDYLTANSAPGDIIITMGAGDIYKVGEMFLSKNTEAAAVGV</sequence>
<dbReference type="Pfam" id="PF01225">
    <property type="entry name" value="Mur_ligase"/>
    <property type="match status" value="1"/>
</dbReference>
<evidence type="ECO:0000256" key="11">
    <source>
        <dbReference type="ARBA" id="ARBA00023306"/>
    </source>
</evidence>
<dbReference type="GO" id="GO:0008763">
    <property type="term" value="F:UDP-N-acetylmuramate-L-alanine ligase activity"/>
    <property type="evidence" value="ECO:0007669"/>
    <property type="project" value="UniProtKB-UniRule"/>
</dbReference>
<keyword evidence="19" id="KW-1185">Reference proteome</keyword>
<dbReference type="Pfam" id="PF02875">
    <property type="entry name" value="Mur_ligase_C"/>
    <property type="match status" value="1"/>
</dbReference>
<dbReference type="GO" id="GO:0051301">
    <property type="term" value="P:cell division"/>
    <property type="evidence" value="ECO:0007669"/>
    <property type="project" value="UniProtKB-KW"/>
</dbReference>
<keyword evidence="9 14" id="KW-0133">Cell shape</keyword>
<feature type="domain" description="Mur ligase N-terminal catalytic" evidence="15">
    <location>
        <begin position="14"/>
        <end position="112"/>
    </location>
</feature>
<dbReference type="SUPFAM" id="SSF53244">
    <property type="entry name" value="MurD-like peptide ligases, peptide-binding domain"/>
    <property type="match status" value="1"/>
</dbReference>
<keyword evidence="8 14" id="KW-0067">ATP-binding</keyword>
<evidence type="ECO:0000256" key="13">
    <source>
        <dbReference type="ARBA" id="ARBA00047833"/>
    </source>
</evidence>
<reference evidence="18 19" key="1">
    <citation type="submission" date="2017-06" db="EMBL/GenBank/DDBJ databases">
        <title>Investigating the central metabolism of Clostridium thermosuccinogenes.</title>
        <authorList>
            <person name="Koendjbiharie J.G."/>
            <person name="van Kranenburg R."/>
        </authorList>
    </citation>
    <scope>NUCLEOTIDE SEQUENCE [LARGE SCALE GENOMIC DNA]</scope>
    <source>
        <strain evidence="18 19">DSM 5806</strain>
    </source>
</reference>
<feature type="domain" description="Mur ligase C-terminal" evidence="16">
    <location>
        <begin position="321"/>
        <end position="450"/>
    </location>
</feature>
<comment type="catalytic activity">
    <reaction evidence="13 14">
        <text>UDP-N-acetyl-alpha-D-muramate + L-alanine + ATP = UDP-N-acetyl-alpha-D-muramoyl-L-alanine + ADP + phosphate + H(+)</text>
        <dbReference type="Rhea" id="RHEA:23372"/>
        <dbReference type="ChEBI" id="CHEBI:15378"/>
        <dbReference type="ChEBI" id="CHEBI:30616"/>
        <dbReference type="ChEBI" id="CHEBI:43474"/>
        <dbReference type="ChEBI" id="CHEBI:57972"/>
        <dbReference type="ChEBI" id="CHEBI:70757"/>
        <dbReference type="ChEBI" id="CHEBI:83898"/>
        <dbReference type="ChEBI" id="CHEBI:456216"/>
        <dbReference type="EC" id="6.3.2.8"/>
    </reaction>
</comment>
<feature type="domain" description="Mur ligase central" evidence="17">
    <location>
        <begin position="118"/>
        <end position="298"/>
    </location>
</feature>
<dbReference type="OrthoDB" id="9804126at2"/>
<dbReference type="GO" id="GO:0005524">
    <property type="term" value="F:ATP binding"/>
    <property type="evidence" value="ECO:0007669"/>
    <property type="project" value="UniProtKB-UniRule"/>
</dbReference>
<evidence type="ECO:0000256" key="14">
    <source>
        <dbReference type="HAMAP-Rule" id="MF_00046"/>
    </source>
</evidence>
<dbReference type="Proteomes" id="UP000236151">
    <property type="component" value="Unassembled WGS sequence"/>
</dbReference>
<dbReference type="GO" id="GO:0009252">
    <property type="term" value="P:peptidoglycan biosynthetic process"/>
    <property type="evidence" value="ECO:0007669"/>
    <property type="project" value="UniProtKB-UniRule"/>
</dbReference>
<dbReference type="Pfam" id="PF08245">
    <property type="entry name" value="Mur_ligase_M"/>
    <property type="match status" value="1"/>
</dbReference>
<dbReference type="PANTHER" id="PTHR43445:SF3">
    <property type="entry name" value="UDP-N-ACETYLMURAMATE--L-ALANINE LIGASE"/>
    <property type="match status" value="1"/>
</dbReference>